<dbReference type="RefSeq" id="WP_080512778.1">
    <property type="nucleotide sequence ID" value="NZ_CP031156.1"/>
</dbReference>
<dbReference type="EMBL" id="CP031156">
    <property type="protein sequence ID" value="QCO30511.1"/>
    <property type="molecule type" value="Genomic_DNA"/>
</dbReference>
<dbReference type="Proteomes" id="UP000298568">
    <property type="component" value="Chromosome"/>
</dbReference>
<gene>
    <name evidence="1" type="ORF">DFR88_08470</name>
</gene>
<accession>A0A4D8RTP4</accession>
<dbReference type="GeneID" id="97612952"/>
<reference evidence="1 2" key="1">
    <citation type="submission" date="2018-07" db="EMBL/GenBank/DDBJ databases">
        <title>Complete Genome Sequences of Extremely Thermoacidophilic, Metal-Mobilizing Type-Strain Members of the Archaeal Family Sulfolobaceae: Acidianus brierleyi DSM-1651T, Acidianus sulfidivorans DSM-18786T, Metallosphaera hakonensis DSM-7519T, and Metallosphaera prunae DSM-10039T.</title>
        <authorList>
            <person name="Counts J.A."/>
            <person name="Kelly R.M."/>
        </authorList>
    </citation>
    <scope>NUCLEOTIDE SEQUENCE [LARGE SCALE GENOMIC DNA]</scope>
    <source>
        <strain evidence="1 2">Ron 12/II</strain>
    </source>
</reference>
<dbReference type="KEGG" id="mpru:DFR88_08470"/>
<name>A0A4D8RTP4_METPR</name>
<keyword evidence="2" id="KW-1185">Reference proteome</keyword>
<sequence>MFLEELASGKHLLVSYYYTASLTVTLSLARLLTQRGEEVCIVNEDRVKWNIAPFSVELRCTPKSVNLVFDAMSEAEVPPNYLLVTSSRHLRLPGARELKVTRINDGIFMAVGEGSKFLFKVTNTGVEDVNYEKSSVLSVLEDFGGTALMGELVEAASRKLNMPKEQVREEIAFLIRIGKLRARRNLIEIVKQSFY</sequence>
<evidence type="ECO:0000313" key="2">
    <source>
        <dbReference type="Proteomes" id="UP000298568"/>
    </source>
</evidence>
<protein>
    <submittedName>
        <fullName evidence="1">Uncharacterized protein</fullName>
    </submittedName>
</protein>
<evidence type="ECO:0000313" key="1">
    <source>
        <dbReference type="EMBL" id="QCO30511.1"/>
    </source>
</evidence>
<proteinExistence type="predicted"/>
<organism evidence="1 2">
    <name type="scientific">Metallosphaera prunae</name>
    <dbReference type="NCBI Taxonomy" id="47304"/>
    <lineage>
        <taxon>Archaea</taxon>
        <taxon>Thermoproteota</taxon>
        <taxon>Thermoprotei</taxon>
        <taxon>Sulfolobales</taxon>
        <taxon>Sulfolobaceae</taxon>
        <taxon>Metallosphaera</taxon>
    </lineage>
</organism>
<dbReference type="AlphaFoldDB" id="A0A4D8RTP4"/>